<dbReference type="RefSeq" id="WP_088521464.1">
    <property type="nucleotide sequence ID" value="NZ_FYDG01000008.1"/>
</dbReference>
<feature type="domain" description="Sialate O-acetylesterase" evidence="2">
    <location>
        <begin position="79"/>
        <end position="295"/>
    </location>
</feature>
<dbReference type="AlphaFoldDB" id="A0A212RWM6"/>
<evidence type="ECO:0000313" key="4">
    <source>
        <dbReference type="Proteomes" id="UP000198418"/>
    </source>
</evidence>
<reference evidence="4" key="1">
    <citation type="submission" date="2017-06" db="EMBL/GenBank/DDBJ databases">
        <authorList>
            <person name="Varghese N."/>
            <person name="Submissions S."/>
        </authorList>
    </citation>
    <scope>NUCLEOTIDE SEQUENCE [LARGE SCALE GENOMIC DNA]</scope>
    <source>
        <strain evidence="4">DSM 137</strain>
    </source>
</reference>
<accession>A0A212RWM6</accession>
<dbReference type="GO" id="GO:0016788">
    <property type="term" value="F:hydrolase activity, acting on ester bonds"/>
    <property type="evidence" value="ECO:0007669"/>
    <property type="project" value="UniProtKB-ARBA"/>
</dbReference>
<dbReference type="EMBL" id="FYDG01000008">
    <property type="protein sequence ID" value="SNB77110.1"/>
    <property type="molecule type" value="Genomic_DNA"/>
</dbReference>
<gene>
    <name evidence="3" type="ORF">SAMN06265338_10879</name>
</gene>
<dbReference type="Pfam" id="PF03629">
    <property type="entry name" value="SASA"/>
    <property type="match status" value="1"/>
</dbReference>
<organism evidence="3 4">
    <name type="scientific">Rhodoblastus acidophilus</name>
    <name type="common">Rhodopseudomonas acidophila</name>
    <dbReference type="NCBI Taxonomy" id="1074"/>
    <lineage>
        <taxon>Bacteria</taxon>
        <taxon>Pseudomonadati</taxon>
        <taxon>Pseudomonadota</taxon>
        <taxon>Alphaproteobacteria</taxon>
        <taxon>Hyphomicrobiales</taxon>
        <taxon>Rhodoblastaceae</taxon>
        <taxon>Rhodoblastus</taxon>
    </lineage>
</organism>
<dbReference type="OrthoDB" id="8449502at2"/>
<dbReference type="SUPFAM" id="SSF52266">
    <property type="entry name" value="SGNH hydrolase"/>
    <property type="match status" value="1"/>
</dbReference>
<name>A0A212RWM6_RHOAC</name>
<evidence type="ECO:0000256" key="1">
    <source>
        <dbReference type="ARBA" id="ARBA00022801"/>
    </source>
</evidence>
<sequence length="310" mass="33150">MRKTLLPILVVGISYTSGALSKKYELFPWPQLSALKERFAPSAPHDSRYRFDANGLLVADESKTAIACPEQTGRTAVLMALGQSNAANYGGQRFQSQHGDNVVNFFGGGCFVAASPLLGATGAKGEYWTRLGDLLIASGRYDSVVIAPLAFSGSLVARWAPGGDIAPLLADLAGRLKTRGYRVTDVLWDQGEADFVAGTRAEAYRDKFLAMVETLRANGVDAPVHVAVASKCLEPSNGGFKFHVADNEIVRAQQALALIHAPGVSTDALLDPVDRYDDCHMAGSGLEKTAQAWAQILLDSAKPARRAESR</sequence>
<protein>
    <recommendedName>
        <fullName evidence="2">Sialate O-acetylesterase domain-containing protein</fullName>
    </recommendedName>
</protein>
<keyword evidence="1" id="KW-0378">Hydrolase</keyword>
<dbReference type="InterPro" id="IPR005181">
    <property type="entry name" value="SASA"/>
</dbReference>
<proteinExistence type="predicted"/>
<evidence type="ECO:0000313" key="3">
    <source>
        <dbReference type="EMBL" id="SNB77110.1"/>
    </source>
</evidence>
<dbReference type="InterPro" id="IPR036514">
    <property type="entry name" value="SGNH_hydro_sf"/>
</dbReference>
<keyword evidence="4" id="KW-1185">Reference proteome</keyword>
<evidence type="ECO:0000259" key="2">
    <source>
        <dbReference type="Pfam" id="PF03629"/>
    </source>
</evidence>
<dbReference type="Gene3D" id="3.40.50.1110">
    <property type="entry name" value="SGNH hydrolase"/>
    <property type="match status" value="1"/>
</dbReference>
<dbReference type="Proteomes" id="UP000198418">
    <property type="component" value="Unassembled WGS sequence"/>
</dbReference>